<dbReference type="GO" id="GO:0034605">
    <property type="term" value="P:cellular response to heat"/>
    <property type="evidence" value="ECO:0007669"/>
    <property type="project" value="TreeGrafter"/>
</dbReference>
<dbReference type="PROSITE" id="PS00871">
    <property type="entry name" value="CLPAB_2"/>
    <property type="match status" value="1"/>
</dbReference>
<dbReference type="InterPro" id="IPR050130">
    <property type="entry name" value="ClpA_ClpB"/>
</dbReference>
<evidence type="ECO:0000256" key="1">
    <source>
        <dbReference type="ARBA" id="ARBA00004496"/>
    </source>
</evidence>
<evidence type="ECO:0000256" key="5">
    <source>
        <dbReference type="ARBA" id="ARBA00022840"/>
    </source>
</evidence>
<dbReference type="Gene3D" id="1.10.1780.10">
    <property type="entry name" value="Clp, N-terminal domain"/>
    <property type="match status" value="1"/>
</dbReference>
<dbReference type="InterPro" id="IPR017730">
    <property type="entry name" value="Chaperonin_ClpB"/>
</dbReference>
<dbReference type="Pfam" id="PF02861">
    <property type="entry name" value="Clp_N"/>
    <property type="match status" value="1"/>
</dbReference>
<dbReference type="SUPFAM" id="SSF81923">
    <property type="entry name" value="Double Clp-N motif"/>
    <property type="match status" value="1"/>
</dbReference>
<gene>
    <name evidence="12 15" type="primary">clpB</name>
    <name evidence="15" type="ORF">JQS43_09205</name>
</gene>
<dbReference type="FunFam" id="3.40.50.300:FF:000025">
    <property type="entry name" value="ATP-dependent Clp protease subunit"/>
    <property type="match status" value="1"/>
</dbReference>
<comment type="subunit">
    <text evidence="12">Homohexamer; The oligomerization is ATP-dependent.</text>
</comment>
<dbReference type="GO" id="GO:0042026">
    <property type="term" value="P:protein refolding"/>
    <property type="evidence" value="ECO:0007669"/>
    <property type="project" value="UniProtKB-UniRule"/>
</dbReference>
<proteinExistence type="inferred from homology"/>
<keyword evidence="16" id="KW-1185">Reference proteome</keyword>
<dbReference type="FunFam" id="3.40.50.300:FF:000120">
    <property type="entry name" value="ATP-dependent chaperone ClpB"/>
    <property type="match status" value="1"/>
</dbReference>
<dbReference type="NCBIfam" id="TIGR03346">
    <property type="entry name" value="chaperone_ClpB"/>
    <property type="match status" value="1"/>
</dbReference>
<organism evidence="15 16">
    <name type="scientific">Natronosporangium hydrolyticum</name>
    <dbReference type="NCBI Taxonomy" id="2811111"/>
    <lineage>
        <taxon>Bacteria</taxon>
        <taxon>Bacillati</taxon>
        <taxon>Actinomycetota</taxon>
        <taxon>Actinomycetes</taxon>
        <taxon>Micromonosporales</taxon>
        <taxon>Micromonosporaceae</taxon>
        <taxon>Natronosporangium</taxon>
    </lineage>
</organism>
<reference evidence="15" key="1">
    <citation type="submission" date="2021-02" db="EMBL/GenBank/DDBJ databases">
        <title>Natrosporangium hydrolyticum gen. nov., sp. nov, a haloalkaliphilic actinobacterium from a soda solonchak soil.</title>
        <authorList>
            <person name="Sorokin D.Y."/>
            <person name="Khijniak T.V."/>
            <person name="Zakharycheva A.P."/>
            <person name="Boueva O.V."/>
            <person name="Ariskina E.V."/>
            <person name="Hahnke R.L."/>
            <person name="Bunk B."/>
            <person name="Sproer C."/>
            <person name="Schumann P."/>
            <person name="Evtushenko L.I."/>
            <person name="Kublanov I.V."/>
        </authorList>
    </citation>
    <scope>NUCLEOTIDE SEQUENCE</scope>
    <source>
        <strain evidence="15">DSM 106523</strain>
    </source>
</reference>
<evidence type="ECO:0000256" key="12">
    <source>
        <dbReference type="RuleBase" id="RU362034"/>
    </source>
</evidence>
<dbReference type="SUPFAM" id="SSF52540">
    <property type="entry name" value="P-loop containing nucleoside triphosphate hydrolases"/>
    <property type="match status" value="2"/>
</dbReference>
<dbReference type="Pfam" id="PF10431">
    <property type="entry name" value="ClpB_D2-small"/>
    <property type="match status" value="1"/>
</dbReference>
<keyword evidence="8 11" id="KW-0143">Chaperone</keyword>
<comment type="function">
    <text evidence="12">Part of a stress-induced multi-chaperone system, it is involved in the recovery of the cell from heat-induced damage, in cooperation with DnaK, DnaJ and GrpE.</text>
</comment>
<keyword evidence="7 12" id="KW-0175">Coiled coil</keyword>
<evidence type="ECO:0000256" key="7">
    <source>
        <dbReference type="ARBA" id="ARBA00023054"/>
    </source>
</evidence>
<comment type="similarity">
    <text evidence="2 11">Belongs to the ClpA/ClpB family.</text>
</comment>
<protein>
    <recommendedName>
        <fullName evidence="12">Chaperone protein ClpB</fullName>
    </recommendedName>
</protein>
<dbReference type="InterPro" id="IPR027417">
    <property type="entry name" value="P-loop_NTPase"/>
</dbReference>
<dbReference type="PROSITE" id="PS51903">
    <property type="entry name" value="CLP_R"/>
    <property type="match status" value="1"/>
</dbReference>
<dbReference type="InterPro" id="IPR036628">
    <property type="entry name" value="Clp_N_dom_sf"/>
</dbReference>
<keyword evidence="6 12" id="KW-0346">Stress response</keyword>
<dbReference type="PRINTS" id="PR00300">
    <property type="entry name" value="CLPPROTEASEA"/>
</dbReference>
<dbReference type="Gene3D" id="1.10.8.60">
    <property type="match status" value="1"/>
</dbReference>
<keyword evidence="12" id="KW-0963">Cytoplasm</keyword>
<comment type="subunit">
    <text evidence="9">Homohexamer. The oligomerization is ATP-dependent.</text>
</comment>
<evidence type="ECO:0000256" key="9">
    <source>
        <dbReference type="ARBA" id="ARBA00026057"/>
    </source>
</evidence>
<dbReference type="InterPro" id="IPR019489">
    <property type="entry name" value="Clp_ATPase_C"/>
</dbReference>
<name>A0A895YM94_9ACTN</name>
<dbReference type="FunFam" id="3.40.50.300:FF:000010">
    <property type="entry name" value="Chaperone clpB 1, putative"/>
    <property type="match status" value="1"/>
</dbReference>
<dbReference type="InterPro" id="IPR004176">
    <property type="entry name" value="Clp_R_N"/>
</dbReference>
<dbReference type="Gene3D" id="3.40.50.300">
    <property type="entry name" value="P-loop containing nucleotide triphosphate hydrolases"/>
    <property type="match status" value="3"/>
</dbReference>
<dbReference type="Pfam" id="PF17871">
    <property type="entry name" value="AAA_lid_9"/>
    <property type="match status" value="1"/>
</dbReference>
<feature type="domain" description="Clp R" evidence="14">
    <location>
        <begin position="3"/>
        <end position="151"/>
    </location>
</feature>
<feature type="coiled-coil region" evidence="12">
    <location>
        <begin position="410"/>
        <end position="531"/>
    </location>
</feature>
<dbReference type="InterPro" id="IPR028299">
    <property type="entry name" value="ClpA/B_CS2"/>
</dbReference>
<keyword evidence="5 11" id="KW-0067">ATP-binding</keyword>
<sequence length="882" mass="98195">MDPNRLTQRSQEALQQAQASAARYGHSEVDGEHLLLALLAQDDGLVPRLLERAGTDPAQLRGEVESELSRRPRVSGPGAAPGQVYLTQRVARLLDAAGQEASRLTDEYVSVEHLMAALLDEGDRSGAGRLLQGHGVTRDGFLQALTEVRGNQRVTSATPEGAYEALRKYGRDLVADARDDRLDPVIGRDSQIRRVVQILSRKTKNNPVLVGDPGVGKTAIVEGLAQRIHRGDVPEGLRDKTIFALDLSALVAGAKYRGEFEERLKAVLAEVAAAEGRILLFVDELHTVVGAGAAEGAMDAGNMLKPMLARGELHLIGATTMDEYRKRIEADAALERRFQPVLIDEPSEEDAISILRGLRERLEVYHGVKIQDSALVAAVVLSHRYITDRFLPDKAIDLVDEACAMLRTEIDSMPAELDELSRRVMRLEIEEAALAKESDEASMARLAELRRELADLRGQADALRAQWEAERRALRRVQELRQELEQVRHQAEEAERRYELTRAAELRHGKLPELERRLRREEEQLAAKQGGHRLLREVVTEEEIASIVARWTGIPVSRLTEGEREKLLRLDRVLHERVVGQDEAVRLVADAIIRARAGVKDPRRPIGSFIFLGPTGVGKTELARALAEALFDTEENLVRLDMSEYQERHTVSRLVGAPPGYVGYEEGGQLTEAVRRKPYSVVLLDEIEKAHSDVFHTLLQVLDDGRLTDAQGRTVDFRNTVIIMTSNIGSQYLLEAVTETGEVTAAGRDAVMGELRRHFLPEFLNRVDDIVLFTPLTQAEIEQIVSLMFDDLRRRLADRRLRLVVTEPARRYIAEQGFDPVYGARPLRRFISREVETRIGRALLSGEVPDGSTILVDVVDGELLATYEAPTPATQPTPEPVP</sequence>
<evidence type="ECO:0000256" key="8">
    <source>
        <dbReference type="ARBA" id="ARBA00023186"/>
    </source>
</evidence>
<dbReference type="GO" id="GO:0005737">
    <property type="term" value="C:cytoplasm"/>
    <property type="evidence" value="ECO:0007669"/>
    <property type="project" value="UniProtKB-SubCell"/>
</dbReference>
<dbReference type="KEGG" id="nhy:JQS43_09205"/>
<dbReference type="PROSITE" id="PS00870">
    <property type="entry name" value="CLPAB_1"/>
    <property type="match status" value="1"/>
</dbReference>
<dbReference type="CDD" id="cd19499">
    <property type="entry name" value="RecA-like_ClpB_Hsp104-like"/>
    <property type="match status" value="1"/>
</dbReference>
<accession>A0A895YM94</accession>
<dbReference type="InterPro" id="IPR003959">
    <property type="entry name" value="ATPase_AAA_core"/>
</dbReference>
<evidence type="ECO:0000256" key="4">
    <source>
        <dbReference type="ARBA" id="ARBA00022741"/>
    </source>
</evidence>
<evidence type="ECO:0000256" key="10">
    <source>
        <dbReference type="PROSITE-ProRule" id="PRU01251"/>
    </source>
</evidence>
<dbReference type="InterPro" id="IPR001270">
    <property type="entry name" value="ClpA/B"/>
</dbReference>
<dbReference type="EMBL" id="CP070499">
    <property type="protein sequence ID" value="QSB16433.1"/>
    <property type="molecule type" value="Genomic_DNA"/>
</dbReference>
<dbReference type="InterPro" id="IPR041546">
    <property type="entry name" value="ClpA/ClpB_AAA_lid"/>
</dbReference>
<dbReference type="Pfam" id="PF00004">
    <property type="entry name" value="AAA"/>
    <property type="match status" value="1"/>
</dbReference>
<dbReference type="SMART" id="SM01086">
    <property type="entry name" value="ClpB_D2-small"/>
    <property type="match status" value="1"/>
</dbReference>
<evidence type="ECO:0000256" key="6">
    <source>
        <dbReference type="ARBA" id="ARBA00023016"/>
    </source>
</evidence>
<dbReference type="SMART" id="SM00382">
    <property type="entry name" value="AAA"/>
    <property type="match status" value="2"/>
</dbReference>
<dbReference type="Pfam" id="PF07724">
    <property type="entry name" value="AAA_2"/>
    <property type="match status" value="1"/>
</dbReference>
<dbReference type="PANTHER" id="PTHR11638:SF18">
    <property type="entry name" value="HEAT SHOCK PROTEIN 104"/>
    <property type="match status" value="1"/>
</dbReference>
<keyword evidence="3 10" id="KW-0677">Repeat</keyword>
<comment type="subcellular location">
    <subcellularLocation>
        <location evidence="1 12">Cytoplasm</location>
    </subcellularLocation>
</comment>
<evidence type="ECO:0000256" key="2">
    <source>
        <dbReference type="ARBA" id="ARBA00008675"/>
    </source>
</evidence>
<dbReference type="PANTHER" id="PTHR11638">
    <property type="entry name" value="ATP-DEPENDENT CLP PROTEASE"/>
    <property type="match status" value="1"/>
</dbReference>
<dbReference type="GO" id="GO:0016887">
    <property type="term" value="F:ATP hydrolysis activity"/>
    <property type="evidence" value="ECO:0007669"/>
    <property type="project" value="InterPro"/>
</dbReference>
<dbReference type="RefSeq" id="WP_239678648.1">
    <property type="nucleotide sequence ID" value="NZ_CP070499.1"/>
</dbReference>
<dbReference type="Proteomes" id="UP000662857">
    <property type="component" value="Chromosome"/>
</dbReference>
<dbReference type="InterPro" id="IPR018368">
    <property type="entry name" value="ClpA/B_CS1"/>
</dbReference>
<keyword evidence="4 11" id="KW-0547">Nucleotide-binding</keyword>
<feature type="region of interest" description="Disordered" evidence="13">
    <location>
        <begin position="57"/>
        <end position="81"/>
    </location>
</feature>
<dbReference type="GO" id="GO:0005524">
    <property type="term" value="F:ATP binding"/>
    <property type="evidence" value="ECO:0007669"/>
    <property type="project" value="UniProtKB-UniRule"/>
</dbReference>
<dbReference type="InterPro" id="IPR003593">
    <property type="entry name" value="AAA+_ATPase"/>
</dbReference>
<evidence type="ECO:0000313" key="15">
    <source>
        <dbReference type="EMBL" id="QSB16433.1"/>
    </source>
</evidence>
<dbReference type="CDD" id="cd00009">
    <property type="entry name" value="AAA"/>
    <property type="match status" value="1"/>
</dbReference>
<evidence type="ECO:0000256" key="3">
    <source>
        <dbReference type="ARBA" id="ARBA00022737"/>
    </source>
</evidence>
<evidence type="ECO:0000256" key="13">
    <source>
        <dbReference type="SAM" id="MobiDB-lite"/>
    </source>
</evidence>
<evidence type="ECO:0000256" key="11">
    <source>
        <dbReference type="RuleBase" id="RU004432"/>
    </source>
</evidence>
<evidence type="ECO:0000259" key="14">
    <source>
        <dbReference type="PROSITE" id="PS51903"/>
    </source>
</evidence>
<dbReference type="AlphaFoldDB" id="A0A895YM94"/>
<evidence type="ECO:0000313" key="16">
    <source>
        <dbReference type="Proteomes" id="UP000662857"/>
    </source>
</evidence>